<keyword evidence="6" id="KW-1133">Transmembrane helix</keyword>
<proteinExistence type="predicted"/>
<dbReference type="GO" id="GO:0016342">
    <property type="term" value="C:catenin complex"/>
    <property type="evidence" value="ECO:0007669"/>
    <property type="project" value="TreeGrafter"/>
</dbReference>
<dbReference type="SMART" id="SM00112">
    <property type="entry name" value="CA"/>
    <property type="match status" value="4"/>
</dbReference>
<evidence type="ECO:0000256" key="1">
    <source>
        <dbReference type="ARBA" id="ARBA00004167"/>
    </source>
</evidence>
<dbReference type="InterPro" id="IPR002126">
    <property type="entry name" value="Cadherin-like_dom"/>
</dbReference>
<organism evidence="9 10">
    <name type="scientific">Microvirga guangxiensis</name>
    <dbReference type="NCBI Taxonomy" id="549386"/>
    <lineage>
        <taxon>Bacteria</taxon>
        <taxon>Pseudomonadati</taxon>
        <taxon>Pseudomonadota</taxon>
        <taxon>Alphaproteobacteria</taxon>
        <taxon>Hyphomicrobiales</taxon>
        <taxon>Methylobacteriaceae</taxon>
        <taxon>Microvirga</taxon>
    </lineage>
</organism>
<dbReference type="GO" id="GO:0034332">
    <property type="term" value="P:adherens junction organization"/>
    <property type="evidence" value="ECO:0007669"/>
    <property type="project" value="TreeGrafter"/>
</dbReference>
<protein>
    <submittedName>
        <fullName evidence="9">Ca2+-binding protein, RTX toxin-related</fullName>
    </submittedName>
</protein>
<dbReference type="GO" id="GO:0044331">
    <property type="term" value="P:cell-cell adhesion mediated by cadherin"/>
    <property type="evidence" value="ECO:0007669"/>
    <property type="project" value="TreeGrafter"/>
</dbReference>
<dbReference type="GO" id="GO:0007156">
    <property type="term" value="P:homophilic cell adhesion via plasma membrane adhesion molecules"/>
    <property type="evidence" value="ECO:0007669"/>
    <property type="project" value="InterPro"/>
</dbReference>
<dbReference type="Proteomes" id="UP000199569">
    <property type="component" value="Unassembled WGS sequence"/>
</dbReference>
<dbReference type="Gene3D" id="2.150.10.10">
    <property type="entry name" value="Serralysin-like metalloprotease, C-terminal"/>
    <property type="match status" value="5"/>
</dbReference>
<dbReference type="GO" id="GO:0045296">
    <property type="term" value="F:cadherin binding"/>
    <property type="evidence" value="ECO:0007669"/>
    <property type="project" value="TreeGrafter"/>
</dbReference>
<gene>
    <name evidence="9" type="ORF">SAMN02927923_03646</name>
</gene>
<dbReference type="PRINTS" id="PR00313">
    <property type="entry name" value="CABNDNGRPT"/>
</dbReference>
<keyword evidence="7" id="KW-0472">Membrane</keyword>
<dbReference type="InterPro" id="IPR015919">
    <property type="entry name" value="Cadherin-like_sf"/>
</dbReference>
<dbReference type="Pfam" id="PF00028">
    <property type="entry name" value="Cadherin"/>
    <property type="match status" value="1"/>
</dbReference>
<keyword evidence="5" id="KW-0106">Calcium</keyword>
<evidence type="ECO:0000256" key="6">
    <source>
        <dbReference type="ARBA" id="ARBA00022989"/>
    </source>
</evidence>
<evidence type="ECO:0000256" key="5">
    <source>
        <dbReference type="ARBA" id="ARBA00022837"/>
    </source>
</evidence>
<dbReference type="GO" id="GO:0016339">
    <property type="term" value="P:calcium-dependent cell-cell adhesion via plasma membrane cell adhesion molecules"/>
    <property type="evidence" value="ECO:0007669"/>
    <property type="project" value="TreeGrafter"/>
</dbReference>
<dbReference type="InterPro" id="IPR003644">
    <property type="entry name" value="Calx_beta"/>
</dbReference>
<feature type="domain" description="Cadherin" evidence="8">
    <location>
        <begin position="1050"/>
        <end position="1155"/>
    </location>
</feature>
<dbReference type="PROSITE" id="PS50268">
    <property type="entry name" value="CADHERIN_2"/>
    <property type="match status" value="3"/>
</dbReference>
<dbReference type="InterPro" id="IPR001343">
    <property type="entry name" value="Hemolysn_Ca-bd"/>
</dbReference>
<dbReference type="PROSITE" id="PS00330">
    <property type="entry name" value="HEMOLYSIN_CALCIUM"/>
    <property type="match status" value="4"/>
</dbReference>
<reference evidence="9 10" key="1">
    <citation type="submission" date="2016-10" db="EMBL/GenBank/DDBJ databases">
        <authorList>
            <person name="de Groot N.N."/>
        </authorList>
    </citation>
    <scope>NUCLEOTIDE SEQUENCE [LARGE SCALE GENOMIC DNA]</scope>
    <source>
        <strain evidence="9 10">CGMCC 1.7666</strain>
    </source>
</reference>
<dbReference type="InterPro" id="IPR038081">
    <property type="entry name" value="CalX-like_sf"/>
</dbReference>
<dbReference type="GO" id="GO:0005912">
    <property type="term" value="C:adherens junction"/>
    <property type="evidence" value="ECO:0007669"/>
    <property type="project" value="TreeGrafter"/>
</dbReference>
<dbReference type="Gene3D" id="2.60.40.2030">
    <property type="match status" value="2"/>
</dbReference>
<dbReference type="InterPro" id="IPR011049">
    <property type="entry name" value="Serralysin-like_metalloprot_C"/>
</dbReference>
<dbReference type="OrthoDB" id="8016394at2"/>
<dbReference type="GO" id="GO:0007154">
    <property type="term" value="P:cell communication"/>
    <property type="evidence" value="ECO:0007669"/>
    <property type="project" value="InterPro"/>
</dbReference>
<evidence type="ECO:0000313" key="9">
    <source>
        <dbReference type="EMBL" id="SCZ04728.1"/>
    </source>
</evidence>
<dbReference type="InterPro" id="IPR018511">
    <property type="entry name" value="Hemolysin-typ_Ca-bd_CS"/>
</dbReference>
<dbReference type="PANTHER" id="PTHR24027">
    <property type="entry name" value="CADHERIN-23"/>
    <property type="match status" value="1"/>
</dbReference>
<keyword evidence="10" id="KW-1185">Reference proteome</keyword>
<dbReference type="PANTHER" id="PTHR24027:SF422">
    <property type="entry name" value="CADHERIN DOMAIN-CONTAINING PROTEIN"/>
    <property type="match status" value="1"/>
</dbReference>
<dbReference type="InterPro" id="IPR039808">
    <property type="entry name" value="Cadherin"/>
</dbReference>
<dbReference type="SUPFAM" id="SSF141072">
    <property type="entry name" value="CalX-like"/>
    <property type="match status" value="2"/>
</dbReference>
<dbReference type="Pfam" id="PF17963">
    <property type="entry name" value="Big_9"/>
    <property type="match status" value="1"/>
</dbReference>
<evidence type="ECO:0000256" key="2">
    <source>
        <dbReference type="ARBA" id="ARBA00022692"/>
    </source>
</evidence>
<keyword evidence="4" id="KW-0677">Repeat</keyword>
<dbReference type="GO" id="GO:0007043">
    <property type="term" value="P:cell-cell junction assembly"/>
    <property type="evidence" value="ECO:0007669"/>
    <property type="project" value="TreeGrafter"/>
</dbReference>
<dbReference type="GO" id="GO:0016477">
    <property type="term" value="P:cell migration"/>
    <property type="evidence" value="ECO:0007669"/>
    <property type="project" value="TreeGrafter"/>
</dbReference>
<dbReference type="GO" id="GO:0008013">
    <property type="term" value="F:beta-catenin binding"/>
    <property type="evidence" value="ECO:0007669"/>
    <property type="project" value="TreeGrafter"/>
</dbReference>
<dbReference type="STRING" id="549386.SAMN02927923_03646"/>
<dbReference type="SMART" id="SM00237">
    <property type="entry name" value="Calx_beta"/>
    <property type="match status" value="2"/>
</dbReference>
<dbReference type="SUPFAM" id="SSF49313">
    <property type="entry name" value="Cadherin-like"/>
    <property type="match status" value="4"/>
</dbReference>
<accession>A0A1G5KX79</accession>
<dbReference type="GO" id="GO:0000902">
    <property type="term" value="P:cell morphogenesis"/>
    <property type="evidence" value="ECO:0007669"/>
    <property type="project" value="TreeGrafter"/>
</dbReference>
<dbReference type="CDD" id="cd11304">
    <property type="entry name" value="Cadherin_repeat"/>
    <property type="match status" value="4"/>
</dbReference>
<dbReference type="EMBL" id="FMVJ01000012">
    <property type="protein sequence ID" value="SCZ04728.1"/>
    <property type="molecule type" value="Genomic_DNA"/>
</dbReference>
<evidence type="ECO:0000259" key="8">
    <source>
        <dbReference type="PROSITE" id="PS50268"/>
    </source>
</evidence>
<evidence type="ECO:0000256" key="7">
    <source>
        <dbReference type="ARBA" id="ARBA00023136"/>
    </source>
</evidence>
<feature type="domain" description="Cadherin" evidence="8">
    <location>
        <begin position="1169"/>
        <end position="1258"/>
    </location>
</feature>
<comment type="subcellular location">
    <subcellularLocation>
        <location evidence="1">Membrane</location>
        <topology evidence="1">Single-pass membrane protein</topology>
    </subcellularLocation>
</comment>
<dbReference type="Pfam" id="PF03160">
    <property type="entry name" value="Calx-beta"/>
    <property type="match status" value="2"/>
</dbReference>
<dbReference type="SUPFAM" id="SSF51120">
    <property type="entry name" value="beta-Roll"/>
    <property type="match status" value="5"/>
</dbReference>
<sequence>MSNLVLWGPERILNKPNGYFYGEERIQVQSYSDGSFVAVWQSNGSDRDGAGNSSAIIGRVFNADGTPRSEEFIVNSTVAGQQSRPVLTILKDGRFAVAWEDQSRTDGETDRGIRARIFNKDGTPHDKDGDGVGDPDFLVNTVKTNEQINPSITALSDGGFVIAYESNFGGTNVVQLQAYDAFGEKVGGEILANASSSIPYRVPVVQGLSGNRFVVLSTGPGVGDDIGSMGTIRGRIMTPGSADGGSEFIVPSSRGTKMDVAVTELSDGKFIVAWTHYPGDGGNGASDGSGTSVKAQIFNADGTMYRGEFIVNDPVSNDQKLPSITALPGGGFAIAYIDVSTGGNLIRVAIFDKEGGRSQEEIVVGPPPGVTVSTKAVLTTLADGRILVAWDDIGTTRVDDQRSVRGQIIDPRSAAVNLAGTAGSDEFYGTVYNDMLGGGEGADNLTGDLGSDTLMGGKGADVLNGGRSGVAAGADGVDFASYANAETGVTASLLANGSNTGDAAGDIYISIEGLIGSAHADRLSGDNNANTLMGGGGNDVMFGNDGADLLEGGEGDDELDGGAGADILKGGAGNDTYHVDNASDKVEEASGEGEDTVIASVSYALNAEAEIEVLRAQAGTANINLTGSGIGNKIYGNDGANELNGGAGADTLEGGLGDDVYVLDNAGDIVTEGSGELSGYDTVVIASNFAGGTYRVADYANIEALRALDGAGKVDLIGSDIANKLTGNAFDNVLEGRGGNDEIDGGGGVNTAVFTGAKADYTITRNTGNGTYTVTVADNVQGRDGTDLLKNIRFLQFSDGILDLEQAVPALSISPTDAAKSEGHEGTTDYVFTVTRDTTSGRSTVDWTLSGLGGLGAASLDDFDGPTSGSLTFEDGQREKTIIVKVKGDKIVEGEETFNVNLSNGGNATITTGTAKGVIINDDAVPMLSISATDAAKVEGDTGYTEFTFTISRSSGEAASSVRWTVVGTGDNPASLAEFDVLTDVVSFAKDETTKTIRIRVKADKEIEGDETFSVVLSDPTDATIGVGVGSATGTIIDDDVLNLAPTNIRLATGEATASESMNPGQVVARVMADDDGLDADLRYSIAENPYFVIDEKSGDITVKSGMRLNYENGNDGAYTVTVTVRDLKGAGLAATRSIVINIDDVDEAATGINFTGAQVVKANATLKGANVVLATADDPDTKQEYRDNLYRFANGSTTDGIFTIDAVTGQITTNRAVTSADVGDHLITVVTYDGLGRNKATSHTVTVVAADNQVPTITEVVAAGKGEADAGAFVIYENEGAGAVADVNASDNDGDTLTYQLINMAGLPAGVFSIDANTGVISMTDPAALNLNADTDYVLTVQVSDNKGGVVTQDVTIRVKNAVAPPNAAPTGLSLSNAFVLEYTAPGTEIGTLSAVDGNGDPLTYTLLDNAGGRFAIVGNKLMLAGSGVNFEEAKSHQIKVQVSDGKGGVLEQVFTVNVGDETSLRLNGTSKNNKLNGGAQDDVLNGKKGNDTVKGLAGDDLLYGDAGNDKLYGGLGLDTLSGGKGNDKLYGEDGNDVLNGNEGHDQLWGGAGADVFVFDKKTSKASNFDQIKDFRSGEDKIYLDNKIFKKLGTTGTFDAPVQLDASMFKTGKARDKNDFLVYKKGILYYDANGSKAGGEVEIVKVKGLKATDIFII</sequence>
<dbReference type="Pfam" id="PF00353">
    <property type="entry name" value="HemolysinCabind"/>
    <property type="match status" value="6"/>
</dbReference>
<keyword evidence="2" id="KW-0812">Transmembrane</keyword>
<dbReference type="GO" id="GO:0005509">
    <property type="term" value="F:calcium ion binding"/>
    <property type="evidence" value="ECO:0007669"/>
    <property type="project" value="InterPro"/>
</dbReference>
<evidence type="ECO:0000256" key="3">
    <source>
        <dbReference type="ARBA" id="ARBA00022729"/>
    </source>
</evidence>
<name>A0A1G5KX79_9HYPH</name>
<evidence type="ECO:0000256" key="4">
    <source>
        <dbReference type="ARBA" id="ARBA00022737"/>
    </source>
</evidence>
<dbReference type="RefSeq" id="WP_091137774.1">
    <property type="nucleotide sequence ID" value="NZ_FMVJ01000012.1"/>
</dbReference>
<keyword evidence="3" id="KW-0732">Signal</keyword>
<dbReference type="Gene3D" id="2.60.40.60">
    <property type="entry name" value="Cadherins"/>
    <property type="match status" value="4"/>
</dbReference>
<evidence type="ECO:0000313" key="10">
    <source>
        <dbReference type="Proteomes" id="UP000199569"/>
    </source>
</evidence>
<feature type="domain" description="Cadherin" evidence="8">
    <location>
        <begin position="1268"/>
        <end position="1373"/>
    </location>
</feature>